<evidence type="ECO:0000256" key="3">
    <source>
        <dbReference type="ARBA" id="ARBA00022692"/>
    </source>
</evidence>
<evidence type="ECO:0000313" key="8">
    <source>
        <dbReference type="Proteomes" id="UP000032900"/>
    </source>
</evidence>
<dbReference type="FunFam" id="1.20.1260.100:FF:000001">
    <property type="entry name" value="translocator protein 2"/>
    <property type="match status" value="1"/>
</dbReference>
<keyword evidence="3 6" id="KW-0812">Transmembrane</keyword>
<dbReference type="InterPro" id="IPR038330">
    <property type="entry name" value="TspO/MBR-related_sf"/>
</dbReference>
<dbReference type="AlphaFoldDB" id="A0A0E9LZ36"/>
<dbReference type="GO" id="GO:0016020">
    <property type="term" value="C:membrane"/>
    <property type="evidence" value="ECO:0007669"/>
    <property type="project" value="UniProtKB-SubCell"/>
</dbReference>
<dbReference type="Pfam" id="PF03073">
    <property type="entry name" value="TspO_MBR"/>
    <property type="match status" value="1"/>
</dbReference>
<evidence type="ECO:0000256" key="4">
    <source>
        <dbReference type="ARBA" id="ARBA00022989"/>
    </source>
</evidence>
<accession>A0A0E9LZ36</accession>
<organism evidence="7 8">
    <name type="scientific">Geofilum rubicundum JCM 15548</name>
    <dbReference type="NCBI Taxonomy" id="1236989"/>
    <lineage>
        <taxon>Bacteria</taxon>
        <taxon>Pseudomonadati</taxon>
        <taxon>Bacteroidota</taxon>
        <taxon>Bacteroidia</taxon>
        <taxon>Marinilabiliales</taxon>
        <taxon>Marinilabiliaceae</taxon>
        <taxon>Geofilum</taxon>
    </lineage>
</organism>
<dbReference type="EMBL" id="BAZW01000018">
    <property type="protein sequence ID" value="GAO30135.1"/>
    <property type="molecule type" value="Genomic_DNA"/>
</dbReference>
<evidence type="ECO:0000256" key="1">
    <source>
        <dbReference type="ARBA" id="ARBA00004141"/>
    </source>
</evidence>
<feature type="transmembrane region" description="Helical" evidence="6">
    <location>
        <begin position="50"/>
        <end position="71"/>
    </location>
</feature>
<proteinExistence type="inferred from homology"/>
<comment type="subcellular location">
    <subcellularLocation>
        <location evidence="1">Membrane</location>
        <topology evidence="1">Multi-pass membrane protein</topology>
    </subcellularLocation>
</comment>
<evidence type="ECO:0000313" key="7">
    <source>
        <dbReference type="EMBL" id="GAO30135.1"/>
    </source>
</evidence>
<name>A0A0E9LZ36_9BACT</name>
<keyword evidence="5 6" id="KW-0472">Membrane</keyword>
<dbReference type="Gene3D" id="1.20.1260.100">
    <property type="entry name" value="TspO/MBR protein"/>
    <property type="match status" value="1"/>
</dbReference>
<keyword evidence="7" id="KW-0675">Receptor</keyword>
<evidence type="ECO:0000256" key="6">
    <source>
        <dbReference type="SAM" id="Phobius"/>
    </source>
</evidence>
<dbReference type="GO" id="GO:0033013">
    <property type="term" value="P:tetrapyrrole metabolic process"/>
    <property type="evidence" value="ECO:0007669"/>
    <property type="project" value="UniProtKB-ARBA"/>
</dbReference>
<protein>
    <submittedName>
        <fullName evidence="7">Benzodiazepine receptor TspO</fullName>
    </submittedName>
</protein>
<dbReference type="CDD" id="cd15904">
    <property type="entry name" value="TSPO_MBR"/>
    <property type="match status" value="1"/>
</dbReference>
<dbReference type="RefSeq" id="WP_062124902.1">
    <property type="nucleotide sequence ID" value="NZ_BAZW01000018.1"/>
</dbReference>
<feature type="transmembrane region" description="Helical" evidence="6">
    <location>
        <begin position="83"/>
        <end position="103"/>
    </location>
</feature>
<keyword evidence="8" id="KW-1185">Reference proteome</keyword>
<dbReference type="OrthoDB" id="9795496at2"/>
<dbReference type="InterPro" id="IPR004307">
    <property type="entry name" value="TspO_MBR"/>
</dbReference>
<feature type="transmembrane region" description="Helical" evidence="6">
    <location>
        <begin position="12"/>
        <end position="30"/>
    </location>
</feature>
<dbReference type="PANTHER" id="PTHR10057">
    <property type="entry name" value="PERIPHERAL-TYPE BENZODIAZEPINE RECEPTOR"/>
    <property type="match status" value="1"/>
</dbReference>
<reference evidence="7 8" key="1">
    <citation type="journal article" date="2015" name="Microbes Environ.">
        <title>Distribution and evolution of nitrogen fixation genes in the phylum bacteroidetes.</title>
        <authorList>
            <person name="Inoue J."/>
            <person name="Oshima K."/>
            <person name="Suda W."/>
            <person name="Sakamoto M."/>
            <person name="Iino T."/>
            <person name="Noda S."/>
            <person name="Hongoh Y."/>
            <person name="Hattori M."/>
            <person name="Ohkuma M."/>
        </authorList>
    </citation>
    <scope>NUCLEOTIDE SEQUENCE [LARGE SCALE GENOMIC DNA]</scope>
    <source>
        <strain evidence="7">JCM 15548</strain>
    </source>
</reference>
<evidence type="ECO:0000256" key="2">
    <source>
        <dbReference type="ARBA" id="ARBA00007524"/>
    </source>
</evidence>
<dbReference type="Proteomes" id="UP000032900">
    <property type="component" value="Unassembled WGS sequence"/>
</dbReference>
<evidence type="ECO:0000256" key="5">
    <source>
        <dbReference type="ARBA" id="ARBA00023136"/>
    </source>
</evidence>
<dbReference type="STRING" id="1236989.JCM15548_12387"/>
<feature type="transmembrane region" description="Helical" evidence="6">
    <location>
        <begin position="135"/>
        <end position="158"/>
    </location>
</feature>
<comment type="similarity">
    <text evidence="2">Belongs to the TspO/BZRP family.</text>
</comment>
<feature type="transmembrane region" description="Helical" evidence="6">
    <location>
        <begin position="109"/>
        <end position="128"/>
    </location>
</feature>
<dbReference type="PANTHER" id="PTHR10057:SF0">
    <property type="entry name" value="TRANSLOCATOR PROTEIN"/>
    <property type="match status" value="1"/>
</dbReference>
<dbReference type="PIRSF" id="PIRSF005859">
    <property type="entry name" value="PBR"/>
    <property type="match status" value="1"/>
</dbReference>
<keyword evidence="4 6" id="KW-1133">Transmembrane helix</keyword>
<gene>
    <name evidence="7" type="ORF">JCM15548_12387</name>
</gene>
<comment type="caution">
    <text evidence="7">The sequence shown here is derived from an EMBL/GenBank/DDBJ whole genome shotgun (WGS) entry which is preliminary data.</text>
</comment>
<sequence>MSDRITNILKLIVALVIPLGLGALAGMVTSEAIPEWYATLNRPSFSPPNWLFGPVWTILYILLGISFFLVWKEAPGKNRNRALLIFGVQMVLNFAWTFIFFYFKMLQLALMEILLLWLSILVMMLWFYRVKPLAAYLNIPYILWVTFATVLNAGYYFLNS</sequence>